<evidence type="ECO:0000256" key="4">
    <source>
        <dbReference type="ARBA" id="ARBA00023002"/>
    </source>
</evidence>
<dbReference type="OMA" id="LEHIFTN"/>
<dbReference type="Ensembl" id="ENSLACT00000017665.1">
    <property type="protein sequence ID" value="ENSLACP00000017535.1"/>
    <property type="gene ID" value="ENSLACG00000015446.1"/>
</dbReference>
<dbReference type="PANTHER" id="PTHR21624">
    <property type="entry name" value="STEROL DESATURASE-RELATED PROTEIN"/>
    <property type="match status" value="1"/>
</dbReference>
<reference evidence="6" key="3">
    <citation type="submission" date="2025-09" db="UniProtKB">
        <authorList>
            <consortium name="Ensembl"/>
        </authorList>
    </citation>
    <scope>IDENTIFICATION</scope>
</reference>
<dbReference type="Proteomes" id="UP000008672">
    <property type="component" value="Unassembled WGS sequence"/>
</dbReference>
<evidence type="ECO:0000256" key="5">
    <source>
        <dbReference type="ARBA" id="ARBA00023136"/>
    </source>
</evidence>
<accession>H3B6L4</accession>
<dbReference type="EMBL" id="AFYH01085372">
    <property type="status" value="NOT_ANNOTATED_CDS"/>
    <property type="molecule type" value="Genomic_DNA"/>
</dbReference>
<dbReference type="AlphaFoldDB" id="H3B6L4"/>
<dbReference type="Bgee" id="ENSLACG00000015446">
    <property type="expression patterns" value="Expressed in pharyngeal gill and 1 other cell type or tissue"/>
</dbReference>
<keyword evidence="3" id="KW-1133">Transmembrane helix</keyword>
<name>H3B6L4_LATCH</name>
<organism evidence="6 7">
    <name type="scientific">Latimeria chalumnae</name>
    <name type="common">Coelacanth</name>
    <dbReference type="NCBI Taxonomy" id="7897"/>
    <lineage>
        <taxon>Eukaryota</taxon>
        <taxon>Metazoa</taxon>
        <taxon>Chordata</taxon>
        <taxon>Craniata</taxon>
        <taxon>Vertebrata</taxon>
        <taxon>Euteleostomi</taxon>
        <taxon>Coelacanthiformes</taxon>
        <taxon>Coelacanthidae</taxon>
        <taxon>Latimeria</taxon>
    </lineage>
</organism>
<dbReference type="EMBL" id="AFYH01085374">
    <property type="status" value="NOT_ANNOTATED_CDS"/>
    <property type="molecule type" value="Genomic_DNA"/>
</dbReference>
<dbReference type="GO" id="GO:0050479">
    <property type="term" value="F:glyceryl-ether monooxygenase activity"/>
    <property type="evidence" value="ECO:0007669"/>
    <property type="project" value="TreeGrafter"/>
</dbReference>
<dbReference type="InParanoid" id="H3B6L4"/>
<dbReference type="eggNOG" id="KOG0872">
    <property type="taxonomic scope" value="Eukaryota"/>
</dbReference>
<sequence>VREEAQPSISLCQGARMMFYAMTPNETAVRTLQEVPDYVQQATPFFIVMLVLEFFIGWVQKGWPPVRVNDGITSLSAGVLSRLPHVLIRSIELSAYVYVWNNFRVFELPWNSPWTWWLTFLGVDFGYYWLHRMAHGKVQFKKIFLLVLFN</sequence>
<evidence type="ECO:0000256" key="1">
    <source>
        <dbReference type="ARBA" id="ARBA00004127"/>
    </source>
</evidence>
<keyword evidence="5" id="KW-0472">Membrane</keyword>
<reference evidence="6" key="2">
    <citation type="submission" date="2025-08" db="UniProtKB">
        <authorList>
            <consortium name="Ensembl"/>
        </authorList>
    </citation>
    <scope>IDENTIFICATION</scope>
</reference>
<dbReference type="EMBL" id="AFYH01085373">
    <property type="status" value="NOT_ANNOTATED_CDS"/>
    <property type="molecule type" value="Genomic_DNA"/>
</dbReference>
<reference evidence="7" key="1">
    <citation type="submission" date="2011-08" db="EMBL/GenBank/DDBJ databases">
        <title>The draft genome of Latimeria chalumnae.</title>
        <authorList>
            <person name="Di Palma F."/>
            <person name="Alfoldi J."/>
            <person name="Johnson J."/>
            <person name="Berlin A."/>
            <person name="Gnerre S."/>
            <person name="Jaffe D."/>
            <person name="MacCallum I."/>
            <person name="Young S."/>
            <person name="Walker B.J."/>
            <person name="Lander E."/>
            <person name="Lindblad-Toh K."/>
        </authorList>
    </citation>
    <scope>NUCLEOTIDE SEQUENCE [LARGE SCALE GENOMIC DNA]</scope>
    <source>
        <strain evidence="7">Wild caught</strain>
    </source>
</reference>
<evidence type="ECO:0000313" key="7">
    <source>
        <dbReference type="Proteomes" id="UP000008672"/>
    </source>
</evidence>
<keyword evidence="4" id="KW-0560">Oxidoreductase</keyword>
<evidence type="ECO:0000256" key="2">
    <source>
        <dbReference type="ARBA" id="ARBA00022692"/>
    </source>
</evidence>
<dbReference type="HOGENOM" id="CLU_1880246_0_0_1"/>
<comment type="subcellular location">
    <subcellularLocation>
        <location evidence="1">Endomembrane system</location>
        <topology evidence="1">Multi-pass membrane protein</topology>
    </subcellularLocation>
</comment>
<keyword evidence="7" id="KW-1185">Reference proteome</keyword>
<dbReference type="GeneTree" id="ENSGT00440000033807"/>
<dbReference type="PANTHER" id="PTHR21624:SF1">
    <property type="entry name" value="ALKYLGLYCEROL MONOOXYGENASE"/>
    <property type="match status" value="1"/>
</dbReference>
<dbReference type="GO" id="GO:0006643">
    <property type="term" value="P:membrane lipid metabolic process"/>
    <property type="evidence" value="ECO:0007669"/>
    <property type="project" value="TreeGrafter"/>
</dbReference>
<keyword evidence="2" id="KW-0812">Transmembrane</keyword>
<evidence type="ECO:0000256" key="3">
    <source>
        <dbReference type="ARBA" id="ARBA00022989"/>
    </source>
</evidence>
<evidence type="ECO:0008006" key="8">
    <source>
        <dbReference type="Google" id="ProtNLM"/>
    </source>
</evidence>
<dbReference type="GO" id="GO:0005783">
    <property type="term" value="C:endoplasmic reticulum"/>
    <property type="evidence" value="ECO:0007669"/>
    <property type="project" value="TreeGrafter"/>
</dbReference>
<protein>
    <recommendedName>
        <fullName evidence="8">Fatty acid hydroxylase domain-containing protein</fullName>
    </recommendedName>
</protein>
<proteinExistence type="predicted"/>
<evidence type="ECO:0000313" key="6">
    <source>
        <dbReference type="Ensembl" id="ENSLACP00000017535.1"/>
    </source>
</evidence>
<dbReference type="InterPro" id="IPR051689">
    <property type="entry name" value="Sterol_desaturase/TMEM195"/>
</dbReference>
<dbReference type="GO" id="GO:0016020">
    <property type="term" value="C:membrane"/>
    <property type="evidence" value="ECO:0007669"/>
    <property type="project" value="GOC"/>
</dbReference>
<dbReference type="STRING" id="7897.ENSLACP00000017535"/>